<gene>
    <name evidence="2" type="ORF">BV898_16101</name>
</gene>
<reference evidence="3" key="1">
    <citation type="submission" date="2017-01" db="EMBL/GenBank/DDBJ databases">
        <title>Comparative genomics of anhydrobiosis in the tardigrade Hypsibius dujardini.</title>
        <authorList>
            <person name="Yoshida Y."/>
            <person name="Koutsovoulos G."/>
            <person name="Laetsch D."/>
            <person name="Stevens L."/>
            <person name="Kumar S."/>
            <person name="Horikawa D."/>
            <person name="Ishino K."/>
            <person name="Komine S."/>
            <person name="Tomita M."/>
            <person name="Blaxter M."/>
            <person name="Arakawa K."/>
        </authorList>
    </citation>
    <scope>NUCLEOTIDE SEQUENCE [LARGE SCALE GENOMIC DNA]</scope>
    <source>
        <strain evidence="3">Z151</strain>
    </source>
</reference>
<feature type="region of interest" description="Disordered" evidence="1">
    <location>
        <begin position="127"/>
        <end position="208"/>
    </location>
</feature>
<accession>A0A9X6NEN6</accession>
<feature type="compositionally biased region" description="Low complexity" evidence="1">
    <location>
        <begin position="89"/>
        <end position="107"/>
    </location>
</feature>
<feature type="compositionally biased region" description="Polar residues" evidence="1">
    <location>
        <begin position="290"/>
        <end position="299"/>
    </location>
</feature>
<feature type="region of interest" description="Disordered" evidence="1">
    <location>
        <begin position="229"/>
        <end position="299"/>
    </location>
</feature>
<feature type="compositionally biased region" description="Polar residues" evidence="1">
    <location>
        <begin position="129"/>
        <end position="139"/>
    </location>
</feature>
<dbReference type="AlphaFoldDB" id="A0A9X6NEN6"/>
<evidence type="ECO:0000313" key="3">
    <source>
        <dbReference type="Proteomes" id="UP000192578"/>
    </source>
</evidence>
<evidence type="ECO:0000256" key="1">
    <source>
        <dbReference type="SAM" id="MobiDB-lite"/>
    </source>
</evidence>
<feature type="compositionally biased region" description="Basic and acidic residues" evidence="1">
    <location>
        <begin position="267"/>
        <end position="281"/>
    </location>
</feature>
<protein>
    <submittedName>
        <fullName evidence="2">Uncharacterized protein</fullName>
    </submittedName>
</protein>
<feature type="compositionally biased region" description="Basic residues" evidence="1">
    <location>
        <begin position="196"/>
        <end position="205"/>
    </location>
</feature>
<name>A0A9X6NEN6_HYPEX</name>
<feature type="region of interest" description="Disordered" evidence="1">
    <location>
        <begin position="89"/>
        <end position="110"/>
    </location>
</feature>
<dbReference type="EMBL" id="MTYJ01000233">
    <property type="protein sequence ID" value="OWA51628.1"/>
    <property type="molecule type" value="Genomic_DNA"/>
</dbReference>
<sequence length="319" mass="35646">MLYLHHTSLLPDSSAILGRRPLGTYARNSPWIHTDNQHCEWAGGVGQPGDLKENLLSSFDIPLGAYGPHGDTSASPYATATLAMQKQRYMQEHQQQQQHSSRSCQQHPPLYKDVLDDMNKKVVGHYDNTACQTPTTPTAVSPPGRISPTGDGQCAQPAVIPADARSISQQQQQQQQKPPTFLPTLNWADILPPPPRHPRRRRCRPTRMTTARMITQPCVIAAEDGQCEKCDSESEEEDPKKQQVPVRSNGEKPQPPPRNPGMVQRAVQERASLERNRDRVPRSFAVAAATQPQLPRTRSFESCATEDLQTVNRALFHRH</sequence>
<comment type="caution">
    <text evidence="2">The sequence shown here is derived from an EMBL/GenBank/DDBJ whole genome shotgun (WGS) entry which is preliminary data.</text>
</comment>
<keyword evidence="3" id="KW-1185">Reference proteome</keyword>
<dbReference type="Proteomes" id="UP000192578">
    <property type="component" value="Unassembled WGS sequence"/>
</dbReference>
<evidence type="ECO:0000313" key="2">
    <source>
        <dbReference type="EMBL" id="OWA51628.1"/>
    </source>
</evidence>
<organism evidence="2 3">
    <name type="scientific">Hypsibius exemplaris</name>
    <name type="common">Freshwater tardigrade</name>
    <dbReference type="NCBI Taxonomy" id="2072580"/>
    <lineage>
        <taxon>Eukaryota</taxon>
        <taxon>Metazoa</taxon>
        <taxon>Ecdysozoa</taxon>
        <taxon>Tardigrada</taxon>
        <taxon>Eutardigrada</taxon>
        <taxon>Parachela</taxon>
        <taxon>Hypsibioidea</taxon>
        <taxon>Hypsibiidae</taxon>
        <taxon>Hypsibius</taxon>
    </lineage>
</organism>
<proteinExistence type="predicted"/>